<dbReference type="AlphaFoldDB" id="A0A103XB32"/>
<evidence type="ECO:0000313" key="2">
    <source>
        <dbReference type="EMBL" id="KVH87454.1"/>
    </source>
</evidence>
<evidence type="ECO:0008006" key="4">
    <source>
        <dbReference type="Google" id="ProtNLM"/>
    </source>
</evidence>
<keyword evidence="1" id="KW-0472">Membrane</keyword>
<accession>A0A103XB32</accession>
<organism evidence="2 3">
    <name type="scientific">Cynara cardunculus var. scolymus</name>
    <name type="common">Globe artichoke</name>
    <name type="synonym">Cynara scolymus</name>
    <dbReference type="NCBI Taxonomy" id="59895"/>
    <lineage>
        <taxon>Eukaryota</taxon>
        <taxon>Viridiplantae</taxon>
        <taxon>Streptophyta</taxon>
        <taxon>Embryophyta</taxon>
        <taxon>Tracheophyta</taxon>
        <taxon>Spermatophyta</taxon>
        <taxon>Magnoliopsida</taxon>
        <taxon>eudicotyledons</taxon>
        <taxon>Gunneridae</taxon>
        <taxon>Pentapetalae</taxon>
        <taxon>asterids</taxon>
        <taxon>campanulids</taxon>
        <taxon>Asterales</taxon>
        <taxon>Asteraceae</taxon>
        <taxon>Carduoideae</taxon>
        <taxon>Cardueae</taxon>
        <taxon>Carduinae</taxon>
        <taxon>Cynara</taxon>
    </lineage>
</organism>
<evidence type="ECO:0000313" key="3">
    <source>
        <dbReference type="Proteomes" id="UP000243975"/>
    </source>
</evidence>
<reference evidence="2 3" key="1">
    <citation type="journal article" date="2016" name="Sci. Rep.">
        <title>The genome sequence of the outbreeding globe artichoke constructed de novo incorporating a phase-aware low-pass sequencing strategy of F1 progeny.</title>
        <authorList>
            <person name="Scaglione D."/>
            <person name="Reyes-Chin-Wo S."/>
            <person name="Acquadro A."/>
            <person name="Froenicke L."/>
            <person name="Portis E."/>
            <person name="Beitel C."/>
            <person name="Tirone M."/>
            <person name="Mauro R."/>
            <person name="Lo Monaco A."/>
            <person name="Mauromicale G."/>
            <person name="Faccioli P."/>
            <person name="Cattivelli L."/>
            <person name="Rieseberg L."/>
            <person name="Michelmore R."/>
            <person name="Lanteri S."/>
        </authorList>
    </citation>
    <scope>NUCLEOTIDE SEQUENCE [LARGE SCALE GENOMIC DNA]</scope>
    <source>
        <strain evidence="2">2C</strain>
    </source>
</reference>
<keyword evidence="3" id="KW-1185">Reference proteome</keyword>
<protein>
    <recommendedName>
        <fullName evidence="4">Peptidase C48, SUMO/Sentrin/Ubl1</fullName>
    </recommendedName>
</protein>
<sequence length="290" mass="34188">MTLRDAISIPWTFRWIVSLETKLWMFTKVFDLKRPSIVIIDSMNPDGMVNDIYGSNTVVFQDMMIMHLLREGHNVVKVYVEMDQDQIKTRWQFRESSVDCGVMLMRHMETYFGGDEWKWDYGLYKESKKQKRQLKDLRTKYCSKILLSDENIRKTSIITDVERFIAMETSYNANKRAWINRTVYESMPWKMEDFIQSCFLFTNLEKIRSHGSDLALIVGIGGLGIIFQIIIRLSQKLFQGLFFSMFFFCSSLATPPQCSSFASWLAMYVDLIPLDHDKLWESYRKSMGSM</sequence>
<proteinExistence type="predicted"/>
<comment type="caution">
    <text evidence="2">The sequence shown here is derived from an EMBL/GenBank/DDBJ whole genome shotgun (WGS) entry which is preliminary data.</text>
</comment>
<name>A0A103XB32_CYNCS</name>
<keyword evidence="1" id="KW-1133">Transmembrane helix</keyword>
<evidence type="ECO:0000256" key="1">
    <source>
        <dbReference type="SAM" id="Phobius"/>
    </source>
</evidence>
<dbReference type="Gene3D" id="3.40.395.10">
    <property type="entry name" value="Adenoviral Proteinase, Chain A"/>
    <property type="match status" value="1"/>
</dbReference>
<dbReference type="Gramene" id="KVH87454">
    <property type="protein sequence ID" value="KVH87454"/>
    <property type="gene ID" value="Ccrd_025307"/>
</dbReference>
<dbReference type="Proteomes" id="UP000243975">
    <property type="component" value="Unassembled WGS sequence"/>
</dbReference>
<keyword evidence="1" id="KW-0812">Transmembrane</keyword>
<dbReference type="EMBL" id="LEKV01006193">
    <property type="protein sequence ID" value="KVH87454.1"/>
    <property type="molecule type" value="Genomic_DNA"/>
</dbReference>
<feature type="transmembrane region" description="Helical" evidence="1">
    <location>
        <begin position="214"/>
        <end position="231"/>
    </location>
</feature>
<gene>
    <name evidence="2" type="ORF">Ccrd_025307</name>
</gene>